<accession>A0A9D4W1L9</accession>
<dbReference type="PROSITE" id="PS52045">
    <property type="entry name" value="NEPROSIN_PEP_CD"/>
    <property type="match status" value="1"/>
</dbReference>
<evidence type="ECO:0000256" key="1">
    <source>
        <dbReference type="SAM" id="MobiDB-lite"/>
    </source>
</evidence>
<dbReference type="Gene3D" id="3.90.1320.10">
    <property type="entry name" value="Outer-capsid protein sigma 3, large lobe"/>
    <property type="match status" value="1"/>
</dbReference>
<evidence type="ECO:0000313" key="3">
    <source>
        <dbReference type="EMBL" id="KAI5393447.1"/>
    </source>
</evidence>
<feature type="region of interest" description="Disordered" evidence="1">
    <location>
        <begin position="1"/>
        <end position="41"/>
    </location>
</feature>
<comment type="caution">
    <text evidence="3">The sequence shown here is derived from an EMBL/GenBank/DDBJ whole genome shotgun (WGS) entry which is preliminary data.</text>
</comment>
<dbReference type="PANTHER" id="PTHR31589">
    <property type="entry name" value="PROTEIN, PUTATIVE (DUF239)-RELATED-RELATED"/>
    <property type="match status" value="1"/>
</dbReference>
<dbReference type="EMBL" id="JAMSHJ010000006">
    <property type="protein sequence ID" value="KAI5393447.1"/>
    <property type="molecule type" value="Genomic_DNA"/>
</dbReference>
<evidence type="ECO:0000313" key="4">
    <source>
        <dbReference type="Proteomes" id="UP001058974"/>
    </source>
</evidence>
<dbReference type="InterPro" id="IPR004314">
    <property type="entry name" value="Neprosin"/>
</dbReference>
<keyword evidence="4" id="KW-1185">Reference proteome</keyword>
<sequence length="290" mass="33205">MKDHKIQLAPSYNSAKKDPIERTRSKTKNTMKKQKDEESNVTVTSQIWQKNGSCPKGTVPVRRVPKKELLKARSFDEYGRKKPNFLKRQVNHRRNNNLDSFVQQQNHSVNGFRYLGGKGDIKVFGPLVEKDDEYSTAQVSLLSGSYNDYECIESGWAVNPGEYGDRKTRLFAYWTADGSQETGCFDLTCPGFIQTSNEIALVEWDGEVYSTTVGHTPHTKTQMGNGQFSRGDSASILRMRVHDNYPSLKIPEWAQYYSDEYNCYDVYYQLNYLEDPEFNYGGPSSNLMCP</sequence>
<protein>
    <recommendedName>
        <fullName evidence="2">Neprosin PEP catalytic domain-containing protein</fullName>
    </recommendedName>
</protein>
<dbReference type="InterPro" id="IPR053168">
    <property type="entry name" value="Glutamic_endopeptidase"/>
</dbReference>
<gene>
    <name evidence="3" type="ORF">KIW84_060541</name>
</gene>
<dbReference type="PANTHER" id="PTHR31589:SF111">
    <property type="entry name" value="NEPROSIN DOMAIN-CONTAINING PROTEIN"/>
    <property type="match status" value="1"/>
</dbReference>
<evidence type="ECO:0000259" key="2">
    <source>
        <dbReference type="PROSITE" id="PS52045"/>
    </source>
</evidence>
<name>A0A9D4W1L9_PEA</name>
<dbReference type="Gramene" id="Psat06G0054100-T1">
    <property type="protein sequence ID" value="KAI5393447.1"/>
    <property type="gene ID" value="KIW84_060541"/>
</dbReference>
<feature type="domain" description="Neprosin PEP catalytic" evidence="2">
    <location>
        <begin position="93"/>
        <end position="290"/>
    </location>
</feature>
<dbReference type="AlphaFoldDB" id="A0A9D4W1L9"/>
<proteinExistence type="predicted"/>
<dbReference type="InterPro" id="IPR025521">
    <property type="entry name" value="Neprosin_propep"/>
</dbReference>
<dbReference type="Pfam" id="PF14365">
    <property type="entry name" value="Neprosin_AP"/>
    <property type="match status" value="1"/>
</dbReference>
<reference evidence="3 4" key="1">
    <citation type="journal article" date="2022" name="Nat. Genet.">
        <title>Improved pea reference genome and pan-genome highlight genomic features and evolutionary characteristics.</title>
        <authorList>
            <person name="Yang T."/>
            <person name="Liu R."/>
            <person name="Luo Y."/>
            <person name="Hu S."/>
            <person name="Wang D."/>
            <person name="Wang C."/>
            <person name="Pandey M.K."/>
            <person name="Ge S."/>
            <person name="Xu Q."/>
            <person name="Li N."/>
            <person name="Li G."/>
            <person name="Huang Y."/>
            <person name="Saxena R.K."/>
            <person name="Ji Y."/>
            <person name="Li M."/>
            <person name="Yan X."/>
            <person name="He Y."/>
            <person name="Liu Y."/>
            <person name="Wang X."/>
            <person name="Xiang C."/>
            <person name="Varshney R.K."/>
            <person name="Ding H."/>
            <person name="Gao S."/>
            <person name="Zong X."/>
        </authorList>
    </citation>
    <scope>NUCLEOTIDE SEQUENCE [LARGE SCALE GENOMIC DNA]</scope>
    <source>
        <strain evidence="3 4">cv. Zhongwan 6</strain>
    </source>
</reference>
<feature type="compositionally biased region" description="Basic and acidic residues" evidence="1">
    <location>
        <begin position="15"/>
        <end position="24"/>
    </location>
</feature>
<dbReference type="Proteomes" id="UP001058974">
    <property type="component" value="Chromosome 6"/>
</dbReference>
<dbReference type="Pfam" id="PF03080">
    <property type="entry name" value="Neprosin"/>
    <property type="match status" value="1"/>
</dbReference>
<organism evidence="3 4">
    <name type="scientific">Pisum sativum</name>
    <name type="common">Garden pea</name>
    <name type="synonym">Lathyrus oleraceus</name>
    <dbReference type="NCBI Taxonomy" id="3888"/>
    <lineage>
        <taxon>Eukaryota</taxon>
        <taxon>Viridiplantae</taxon>
        <taxon>Streptophyta</taxon>
        <taxon>Embryophyta</taxon>
        <taxon>Tracheophyta</taxon>
        <taxon>Spermatophyta</taxon>
        <taxon>Magnoliopsida</taxon>
        <taxon>eudicotyledons</taxon>
        <taxon>Gunneridae</taxon>
        <taxon>Pentapetalae</taxon>
        <taxon>rosids</taxon>
        <taxon>fabids</taxon>
        <taxon>Fabales</taxon>
        <taxon>Fabaceae</taxon>
        <taxon>Papilionoideae</taxon>
        <taxon>50 kb inversion clade</taxon>
        <taxon>NPAAA clade</taxon>
        <taxon>Hologalegina</taxon>
        <taxon>IRL clade</taxon>
        <taxon>Fabeae</taxon>
        <taxon>Lathyrus</taxon>
    </lineage>
</organism>